<keyword evidence="3" id="KW-0804">Transcription</keyword>
<dbReference type="GO" id="GO:0045892">
    <property type="term" value="P:negative regulation of DNA-templated transcription"/>
    <property type="evidence" value="ECO:0007669"/>
    <property type="project" value="TreeGrafter"/>
</dbReference>
<dbReference type="SUPFAM" id="SSF46785">
    <property type="entry name" value="Winged helix' DNA-binding domain"/>
    <property type="match status" value="2"/>
</dbReference>
<dbReference type="InterPro" id="IPR029016">
    <property type="entry name" value="GAF-like_dom_sf"/>
</dbReference>
<keyword evidence="8" id="KW-1185">Reference proteome</keyword>
<evidence type="ECO:0000259" key="6">
    <source>
        <dbReference type="PROSITE" id="PS51078"/>
    </source>
</evidence>
<dbReference type="Pfam" id="PF09339">
    <property type="entry name" value="HTH_IclR"/>
    <property type="match status" value="2"/>
</dbReference>
<feature type="domain" description="HTH iclR-type" evidence="5">
    <location>
        <begin position="348"/>
        <end position="415"/>
    </location>
</feature>
<protein>
    <submittedName>
        <fullName evidence="7">Transcriptional regulator</fullName>
    </submittedName>
</protein>
<dbReference type="SMART" id="SM00346">
    <property type="entry name" value="HTH_ICLR"/>
    <property type="match status" value="2"/>
</dbReference>
<reference evidence="7" key="2">
    <citation type="submission" date="2020-09" db="EMBL/GenBank/DDBJ databases">
        <authorList>
            <person name="Sun Q."/>
            <person name="Ohkuma M."/>
        </authorList>
    </citation>
    <scope>NUCLEOTIDE SEQUENCE</scope>
    <source>
        <strain evidence="7">JCM 4125</strain>
    </source>
</reference>
<dbReference type="PANTHER" id="PTHR30136">
    <property type="entry name" value="HELIX-TURN-HELIX TRANSCRIPTIONAL REGULATOR, ICLR FAMILY"/>
    <property type="match status" value="1"/>
</dbReference>
<dbReference type="PANTHER" id="PTHR30136:SF34">
    <property type="entry name" value="TRANSCRIPTIONAL REGULATOR"/>
    <property type="match status" value="1"/>
</dbReference>
<dbReference type="SUPFAM" id="SSF55781">
    <property type="entry name" value="GAF domain-like"/>
    <property type="match status" value="2"/>
</dbReference>
<feature type="domain" description="IclR-ED" evidence="6">
    <location>
        <begin position="117"/>
        <end position="314"/>
    </location>
</feature>
<dbReference type="InterPro" id="IPR014757">
    <property type="entry name" value="Tscrpt_reg_IclR_C"/>
</dbReference>
<keyword evidence="1" id="KW-0805">Transcription regulation</keyword>
<gene>
    <name evidence="7" type="ORF">GCM10010226_06760</name>
</gene>
<sequence>MTDDGQEHGLKRRAGPSAEGDGMAPGVAGAVSGGAEAGTGMSSTGPGPETGGPEAAGPVERGLGVLRVMAGAPQPVRPGDLARATGLARSAVDRITATLVHLGHLRTEGRDLSIAPRLLEFGNAYLDASGFGHALRPSLERLARALDESVSAIVLDGCDARIIGKAVPPGRMIPLGFRVGDLLPAERCAAGAVLATAWDPRTYEAWRARRAADPLDAGFVAVPTRSTEPSPERTEADFAAWTGTTAATGWALDDQLVAPGLVALSVPVRDADGRPVCAISVLAHTSRHSADGLREHALTAMTRSAQEISQALYGPAAALGPSAGLDPSAAPAGTAYTDAKPELGPSFLQALARGLAVLVALGRQRGGLTLAEAAEAAGLSYPSTRRNLLMLRQLGYVEQEGRRFLPTPHVLELGYARLSGLTLAELAQPHLAHLSGQVGESASLAVLDGSEVRYIARVATEQITSARIAPGARLPAYATSMGRVLLAGLPEPDRAARLEALPPQDLTPYTLTSPAEVTTALRRAADDGFALVEQELEIGLRSLAVPVRDRGGRAVAAVNVALHAGPDSPEHTVAAMLPALRACAARVETDLAMVSAHAPVETG</sequence>
<dbReference type="InterPro" id="IPR036390">
    <property type="entry name" value="WH_DNA-bd_sf"/>
</dbReference>
<dbReference type="EMBL" id="BMSA01000001">
    <property type="protein sequence ID" value="GGT33109.1"/>
    <property type="molecule type" value="Genomic_DNA"/>
</dbReference>
<evidence type="ECO:0000256" key="4">
    <source>
        <dbReference type="SAM" id="MobiDB-lite"/>
    </source>
</evidence>
<dbReference type="InterPro" id="IPR036388">
    <property type="entry name" value="WH-like_DNA-bd_sf"/>
</dbReference>
<dbReference type="Gene3D" id="1.10.10.10">
    <property type="entry name" value="Winged helix-like DNA-binding domain superfamily/Winged helix DNA-binding domain"/>
    <property type="match status" value="2"/>
</dbReference>
<evidence type="ECO:0000256" key="1">
    <source>
        <dbReference type="ARBA" id="ARBA00023015"/>
    </source>
</evidence>
<reference evidence="7" key="1">
    <citation type="journal article" date="2014" name="Int. J. Syst. Evol. Microbiol.">
        <title>Complete genome sequence of Corynebacterium casei LMG S-19264T (=DSM 44701T), isolated from a smear-ripened cheese.</title>
        <authorList>
            <consortium name="US DOE Joint Genome Institute (JGI-PGF)"/>
            <person name="Walter F."/>
            <person name="Albersmeier A."/>
            <person name="Kalinowski J."/>
            <person name="Ruckert C."/>
        </authorList>
    </citation>
    <scope>NUCLEOTIDE SEQUENCE</scope>
    <source>
        <strain evidence="7">JCM 4125</strain>
    </source>
</reference>
<evidence type="ECO:0000313" key="8">
    <source>
        <dbReference type="Proteomes" id="UP000646776"/>
    </source>
</evidence>
<evidence type="ECO:0000256" key="3">
    <source>
        <dbReference type="ARBA" id="ARBA00023163"/>
    </source>
</evidence>
<feature type="domain" description="IclR-ED" evidence="6">
    <location>
        <begin position="409"/>
        <end position="593"/>
    </location>
</feature>
<accession>A0A918H380</accession>
<feature type="compositionally biased region" description="Low complexity" evidence="4">
    <location>
        <begin position="38"/>
        <end position="58"/>
    </location>
</feature>
<dbReference type="Proteomes" id="UP000646776">
    <property type="component" value="Unassembled WGS sequence"/>
</dbReference>
<evidence type="ECO:0000256" key="2">
    <source>
        <dbReference type="ARBA" id="ARBA00023125"/>
    </source>
</evidence>
<feature type="region of interest" description="Disordered" evidence="4">
    <location>
        <begin position="1"/>
        <end position="59"/>
    </location>
</feature>
<proteinExistence type="predicted"/>
<dbReference type="PROSITE" id="PS51077">
    <property type="entry name" value="HTH_ICLR"/>
    <property type="match status" value="1"/>
</dbReference>
<dbReference type="GO" id="GO:0003677">
    <property type="term" value="F:DNA binding"/>
    <property type="evidence" value="ECO:0007669"/>
    <property type="project" value="UniProtKB-KW"/>
</dbReference>
<name>A0A918H380_9ACTN</name>
<dbReference type="PROSITE" id="PS51078">
    <property type="entry name" value="ICLR_ED"/>
    <property type="match status" value="2"/>
</dbReference>
<dbReference type="AlphaFoldDB" id="A0A918H380"/>
<dbReference type="Gene3D" id="3.30.450.40">
    <property type="match status" value="2"/>
</dbReference>
<comment type="caution">
    <text evidence="7">The sequence shown here is derived from an EMBL/GenBank/DDBJ whole genome shotgun (WGS) entry which is preliminary data.</text>
</comment>
<keyword evidence="2" id="KW-0238">DNA-binding</keyword>
<dbReference type="InterPro" id="IPR005471">
    <property type="entry name" value="Tscrpt_reg_IclR_N"/>
</dbReference>
<dbReference type="GO" id="GO:0003700">
    <property type="term" value="F:DNA-binding transcription factor activity"/>
    <property type="evidence" value="ECO:0007669"/>
    <property type="project" value="TreeGrafter"/>
</dbReference>
<evidence type="ECO:0000259" key="5">
    <source>
        <dbReference type="PROSITE" id="PS51077"/>
    </source>
</evidence>
<evidence type="ECO:0000313" key="7">
    <source>
        <dbReference type="EMBL" id="GGT33109.1"/>
    </source>
</evidence>
<dbReference type="InterPro" id="IPR050707">
    <property type="entry name" value="HTH_MetabolicPath_Reg"/>
</dbReference>
<organism evidence="7 8">
    <name type="scientific">Streptomyces phaeofaciens</name>
    <dbReference type="NCBI Taxonomy" id="68254"/>
    <lineage>
        <taxon>Bacteria</taxon>
        <taxon>Bacillati</taxon>
        <taxon>Actinomycetota</taxon>
        <taxon>Actinomycetes</taxon>
        <taxon>Kitasatosporales</taxon>
        <taxon>Streptomycetaceae</taxon>
        <taxon>Streptomyces</taxon>
    </lineage>
</organism>
<dbReference type="Pfam" id="PF01614">
    <property type="entry name" value="IclR_C"/>
    <property type="match status" value="2"/>
</dbReference>